<feature type="signal peptide" evidence="3">
    <location>
        <begin position="1"/>
        <end position="23"/>
    </location>
</feature>
<feature type="transmembrane region" description="Helical" evidence="2">
    <location>
        <begin position="348"/>
        <end position="368"/>
    </location>
</feature>
<evidence type="ECO:0008006" key="5">
    <source>
        <dbReference type="Google" id="ProtNLM"/>
    </source>
</evidence>
<feature type="region of interest" description="Disordered" evidence="1">
    <location>
        <begin position="43"/>
        <end position="67"/>
    </location>
</feature>
<keyword evidence="3" id="KW-0732">Signal</keyword>
<feature type="transmembrane region" description="Helical" evidence="2">
    <location>
        <begin position="144"/>
        <end position="164"/>
    </location>
</feature>
<feature type="transmembrane region" description="Helical" evidence="2">
    <location>
        <begin position="323"/>
        <end position="342"/>
    </location>
</feature>
<reference evidence="4" key="1">
    <citation type="submission" date="2021-01" db="EMBL/GenBank/DDBJ databases">
        <authorList>
            <person name="Corre E."/>
            <person name="Pelletier E."/>
            <person name="Niang G."/>
            <person name="Scheremetjew M."/>
            <person name="Finn R."/>
            <person name="Kale V."/>
            <person name="Holt S."/>
            <person name="Cochrane G."/>
            <person name="Meng A."/>
            <person name="Brown T."/>
            <person name="Cohen L."/>
        </authorList>
    </citation>
    <scope>NUCLEOTIDE SEQUENCE</scope>
</reference>
<organism evidence="4">
    <name type="scientific">Noctiluca scintillans</name>
    <name type="common">Sea sparkle</name>
    <name type="synonym">Red tide dinoflagellate</name>
    <dbReference type="NCBI Taxonomy" id="2966"/>
    <lineage>
        <taxon>Eukaryota</taxon>
        <taxon>Sar</taxon>
        <taxon>Alveolata</taxon>
        <taxon>Dinophyceae</taxon>
        <taxon>Noctilucales</taxon>
        <taxon>Noctilucaceae</taxon>
        <taxon>Noctiluca</taxon>
    </lineage>
</organism>
<feature type="compositionally biased region" description="Acidic residues" evidence="1">
    <location>
        <begin position="55"/>
        <end position="67"/>
    </location>
</feature>
<feature type="transmembrane region" description="Helical" evidence="2">
    <location>
        <begin position="419"/>
        <end position="440"/>
    </location>
</feature>
<feature type="transmembrane region" description="Helical" evidence="2">
    <location>
        <begin position="199"/>
        <end position="221"/>
    </location>
</feature>
<evidence type="ECO:0000256" key="1">
    <source>
        <dbReference type="SAM" id="MobiDB-lite"/>
    </source>
</evidence>
<evidence type="ECO:0000313" key="4">
    <source>
        <dbReference type="EMBL" id="CAD8851762.1"/>
    </source>
</evidence>
<dbReference type="AlphaFoldDB" id="A0A7S1AFI5"/>
<evidence type="ECO:0000256" key="3">
    <source>
        <dbReference type="SAM" id="SignalP"/>
    </source>
</evidence>
<protein>
    <recommendedName>
        <fullName evidence="5">MLO-like protein</fullName>
    </recommendedName>
</protein>
<feature type="chain" id="PRO_5030901500" description="MLO-like protein" evidence="3">
    <location>
        <begin position="24"/>
        <end position="549"/>
    </location>
</feature>
<keyword evidence="2" id="KW-0472">Membrane</keyword>
<accession>A0A7S1AFI5</accession>
<proteinExistence type="predicted"/>
<dbReference type="EMBL" id="HBFQ01037041">
    <property type="protein sequence ID" value="CAD8851762.1"/>
    <property type="molecule type" value="Transcribed_RNA"/>
</dbReference>
<sequence>MLRLRAALILWLFLNTHTHNARAQVVSSDSTADHADEVYGSTETLKADGDAHEDDHEEEEEHDEEEHADWWEQTYERDFTESLMLIVLLVNVLAFDLVHHRLEHSGDNSYRYGDYQSKADSHGFKDYHGNVRHAQLWRELVHRLGAEFMSLGWLAFVIFILHHAHGFEWLADHVTSEDFVIPETEEDWVEEAEFVHMQLFVGMLLYFLLMCALVSGSVAQIRQWEGLCLQRRTLVGEQMIPDDDAPSSAALQDFCAWRRYFLERVQHWKTNRPKLFEELAAHLGMSPDSDGLHRALDARLDFSHYLSVNLEVAVLEAVEVNPITWVCLLIIFGIMSLMHRYWHWELYSLTPFFIGGIVANIATMLLLMRRAKKQFVKFLARQEVDLNVSEGEEDTRELKHPPSVHVSHRVHQRFSTEILWMRILQVSLFNLCYVFSRILWAWDVWQEETQNVILFCCVTVFVFLMIASFLRWQVPFFFGVFCMPPYDDPENIKVFFAVLRDHELSQAEIRATPTVLLRPSGMHSRRTTVFRELQKMKKASLHQGGRVSV</sequence>
<name>A0A7S1AFI5_NOCSC</name>
<keyword evidence="2" id="KW-1133">Transmembrane helix</keyword>
<gene>
    <name evidence="4" type="ORF">NSCI0253_LOCUS26112</name>
</gene>
<feature type="compositionally biased region" description="Basic and acidic residues" evidence="1">
    <location>
        <begin position="45"/>
        <end position="54"/>
    </location>
</feature>
<feature type="transmembrane region" description="Helical" evidence="2">
    <location>
        <begin position="452"/>
        <end position="470"/>
    </location>
</feature>
<keyword evidence="2" id="KW-0812">Transmembrane</keyword>
<evidence type="ECO:0000256" key="2">
    <source>
        <dbReference type="SAM" id="Phobius"/>
    </source>
</evidence>